<gene>
    <name evidence="1" type="ORF">ACFQT0_23595</name>
</gene>
<accession>A0ABW2UAZ3</accession>
<dbReference type="EMBL" id="JBHTEK010000001">
    <property type="protein sequence ID" value="MFC7670017.1"/>
    <property type="molecule type" value="Genomic_DNA"/>
</dbReference>
<evidence type="ECO:0000313" key="1">
    <source>
        <dbReference type="EMBL" id="MFC7670017.1"/>
    </source>
</evidence>
<dbReference type="Proteomes" id="UP001596513">
    <property type="component" value="Unassembled WGS sequence"/>
</dbReference>
<proteinExistence type="predicted"/>
<evidence type="ECO:0000313" key="2">
    <source>
        <dbReference type="Proteomes" id="UP001596513"/>
    </source>
</evidence>
<dbReference type="RefSeq" id="WP_380205488.1">
    <property type="nucleotide sequence ID" value="NZ_JBHTEK010000001.1"/>
</dbReference>
<sequence length="95" mass="9961">MAQPNAVARTAGVNSWGKTLTAHTVATAADLQINGSTVPLRTVTYIEGSGFLDKMLMRFSGMGGMLGNEPFSQQTVIFDVKGGRFGVVQPTTAAL</sequence>
<organism evidence="1 2">
    <name type="scientific">Hymenobacter humi</name>
    <dbReference type="NCBI Taxonomy" id="1411620"/>
    <lineage>
        <taxon>Bacteria</taxon>
        <taxon>Pseudomonadati</taxon>
        <taxon>Bacteroidota</taxon>
        <taxon>Cytophagia</taxon>
        <taxon>Cytophagales</taxon>
        <taxon>Hymenobacteraceae</taxon>
        <taxon>Hymenobacter</taxon>
    </lineage>
</organism>
<reference evidence="2" key="1">
    <citation type="journal article" date="2019" name="Int. J. Syst. Evol. Microbiol.">
        <title>The Global Catalogue of Microorganisms (GCM) 10K type strain sequencing project: providing services to taxonomists for standard genome sequencing and annotation.</title>
        <authorList>
            <consortium name="The Broad Institute Genomics Platform"/>
            <consortium name="The Broad Institute Genome Sequencing Center for Infectious Disease"/>
            <person name="Wu L."/>
            <person name="Ma J."/>
        </authorList>
    </citation>
    <scope>NUCLEOTIDE SEQUENCE [LARGE SCALE GENOMIC DNA]</scope>
    <source>
        <strain evidence="2">JCM 19635</strain>
    </source>
</reference>
<comment type="caution">
    <text evidence="1">The sequence shown here is derived from an EMBL/GenBank/DDBJ whole genome shotgun (WGS) entry which is preliminary data.</text>
</comment>
<name>A0ABW2UAZ3_9BACT</name>
<keyword evidence="2" id="KW-1185">Reference proteome</keyword>
<protein>
    <submittedName>
        <fullName evidence="1">Uncharacterized protein</fullName>
    </submittedName>
</protein>